<reference evidence="1" key="1">
    <citation type="submission" date="2016-04" db="EMBL/GenBank/DDBJ databases">
        <authorList>
            <person name="Evans L.H."/>
            <person name="Alamgir A."/>
            <person name="Owens N."/>
            <person name="Weber N.D."/>
            <person name="Virtaneva K."/>
            <person name="Barbian K."/>
            <person name="Babar A."/>
            <person name="Rosenke K."/>
        </authorList>
    </citation>
    <scope>NUCLEOTIDE SEQUENCE [LARGE SCALE GENOMIC DNA]</scope>
    <source>
        <strain evidence="1">CBS 101.48</strain>
    </source>
</reference>
<protein>
    <submittedName>
        <fullName evidence="1">Uncharacterized protein</fullName>
    </submittedName>
</protein>
<evidence type="ECO:0000313" key="1">
    <source>
        <dbReference type="EMBL" id="SAM06516.1"/>
    </source>
</evidence>
<keyword evidence="2" id="KW-1185">Reference proteome</keyword>
<evidence type="ECO:0000313" key="2">
    <source>
        <dbReference type="Proteomes" id="UP000078561"/>
    </source>
</evidence>
<dbReference type="AlphaFoldDB" id="A0A163K4Z7"/>
<sequence length="231" mass="26315">MSARYFCYNCQVVVPAIQPSARRGLTCLYCLREAVEKIGEEENCWDEDAPAAMNDPQLDSALNLLEQLTVQPSSALPYGGEEDNVDDYYYDHETYDSDYDGLRQLDSFPSSPLPVDAIDDSFSDTPSFLAGYLGIDDPDNSDDWAPINDSITSYLINDGFDEDFYSVYSDDNYDDLLVNTESSFLTEPHEQFDDFMLQLMETRQRLSTRGDDTLEEQALPLDWLYDSQPPR</sequence>
<proteinExistence type="predicted"/>
<accession>A0A163K4Z7</accession>
<gene>
    <name evidence="1" type="primary">ABSGL_12405.1 scaffold 12745</name>
</gene>
<organism evidence="1">
    <name type="scientific">Absidia glauca</name>
    <name type="common">Pin mould</name>
    <dbReference type="NCBI Taxonomy" id="4829"/>
    <lineage>
        <taxon>Eukaryota</taxon>
        <taxon>Fungi</taxon>
        <taxon>Fungi incertae sedis</taxon>
        <taxon>Mucoromycota</taxon>
        <taxon>Mucoromycotina</taxon>
        <taxon>Mucoromycetes</taxon>
        <taxon>Mucorales</taxon>
        <taxon>Cunninghamellaceae</taxon>
        <taxon>Absidia</taxon>
    </lineage>
</organism>
<name>A0A163K4Z7_ABSGL</name>
<dbReference type="InParanoid" id="A0A163K4Z7"/>
<dbReference type="Proteomes" id="UP000078561">
    <property type="component" value="Unassembled WGS sequence"/>
</dbReference>
<dbReference type="EMBL" id="LT554591">
    <property type="protein sequence ID" value="SAM06516.1"/>
    <property type="molecule type" value="Genomic_DNA"/>
</dbReference>